<evidence type="ECO:0000256" key="9">
    <source>
        <dbReference type="SAM" id="SignalP"/>
    </source>
</evidence>
<evidence type="ECO:0000259" key="10">
    <source>
        <dbReference type="PROSITE" id="PS50109"/>
    </source>
</evidence>
<dbReference type="PRINTS" id="PR00344">
    <property type="entry name" value="BCTRLSENSOR"/>
</dbReference>
<keyword evidence="5" id="KW-0547">Nucleotide-binding</keyword>
<keyword evidence="9" id="KW-0732">Signal</keyword>
<dbReference type="SUPFAM" id="SSF53850">
    <property type="entry name" value="Periplasmic binding protein-like II"/>
    <property type="match status" value="1"/>
</dbReference>
<dbReference type="PANTHER" id="PTHR43065">
    <property type="entry name" value="SENSOR HISTIDINE KINASE"/>
    <property type="match status" value="1"/>
</dbReference>
<feature type="domain" description="Histidine kinase" evidence="10">
    <location>
        <begin position="382"/>
        <end position="603"/>
    </location>
</feature>
<dbReference type="Pfam" id="PF12974">
    <property type="entry name" value="Phosphonate-bd"/>
    <property type="match status" value="1"/>
</dbReference>
<dbReference type="EMBL" id="CP041614">
    <property type="protein sequence ID" value="QDO85828.1"/>
    <property type="molecule type" value="Genomic_DNA"/>
</dbReference>
<dbReference type="InterPro" id="IPR003594">
    <property type="entry name" value="HATPase_dom"/>
</dbReference>
<dbReference type="EC" id="2.7.13.3" evidence="2"/>
<gene>
    <name evidence="11" type="ORF">FM037_24415</name>
</gene>
<dbReference type="Pfam" id="PF02518">
    <property type="entry name" value="HATPase_c"/>
    <property type="match status" value="1"/>
</dbReference>
<dbReference type="Gene3D" id="3.30.565.10">
    <property type="entry name" value="Histidine kinase-like ATPase, C-terminal domain"/>
    <property type="match status" value="1"/>
</dbReference>
<evidence type="ECO:0000256" key="6">
    <source>
        <dbReference type="ARBA" id="ARBA00022777"/>
    </source>
</evidence>
<dbReference type="Proteomes" id="UP000315947">
    <property type="component" value="Chromosome"/>
</dbReference>
<evidence type="ECO:0000313" key="11">
    <source>
        <dbReference type="EMBL" id="QDO85828.1"/>
    </source>
</evidence>
<evidence type="ECO:0000256" key="5">
    <source>
        <dbReference type="ARBA" id="ARBA00022741"/>
    </source>
</evidence>
<keyword evidence="12" id="KW-1185">Reference proteome</keyword>
<dbReference type="InterPro" id="IPR036890">
    <property type="entry name" value="HATPase_C_sf"/>
</dbReference>
<evidence type="ECO:0000313" key="12">
    <source>
        <dbReference type="Proteomes" id="UP000315947"/>
    </source>
</evidence>
<dbReference type="PROSITE" id="PS50109">
    <property type="entry name" value="HIS_KIN"/>
    <property type="match status" value="1"/>
</dbReference>
<dbReference type="CDD" id="cd00082">
    <property type="entry name" value="HisKA"/>
    <property type="match status" value="1"/>
</dbReference>
<name>A0ABX5X7E3_9GAMM</name>
<dbReference type="Gene3D" id="3.40.190.10">
    <property type="entry name" value="Periplasmic binding protein-like II"/>
    <property type="match status" value="2"/>
</dbReference>
<evidence type="ECO:0000256" key="8">
    <source>
        <dbReference type="ARBA" id="ARBA00023012"/>
    </source>
</evidence>
<evidence type="ECO:0000256" key="1">
    <source>
        <dbReference type="ARBA" id="ARBA00000085"/>
    </source>
</evidence>
<organism evidence="11 12">
    <name type="scientific">Shewanella psychropiezotolerans</name>
    <dbReference type="NCBI Taxonomy" id="2593655"/>
    <lineage>
        <taxon>Bacteria</taxon>
        <taxon>Pseudomonadati</taxon>
        <taxon>Pseudomonadota</taxon>
        <taxon>Gammaproteobacteria</taxon>
        <taxon>Alteromonadales</taxon>
        <taxon>Shewanellaceae</taxon>
        <taxon>Shewanella</taxon>
    </lineage>
</organism>
<comment type="catalytic activity">
    <reaction evidence="1">
        <text>ATP + protein L-histidine = ADP + protein N-phospho-L-histidine.</text>
        <dbReference type="EC" id="2.7.13.3"/>
    </reaction>
</comment>
<keyword evidence="6" id="KW-0418">Kinase</keyword>
<reference evidence="11 12" key="1">
    <citation type="submission" date="2019-07" db="EMBL/GenBank/DDBJ databases">
        <title>Shewanella sp. YLB-06 whole genomic sequence.</title>
        <authorList>
            <person name="Yu L."/>
        </authorList>
    </citation>
    <scope>NUCLEOTIDE SEQUENCE [LARGE SCALE GENOMIC DNA]</scope>
    <source>
        <strain evidence="11 12">YLB-06</strain>
    </source>
</reference>
<dbReference type="SUPFAM" id="SSF47384">
    <property type="entry name" value="Homodimeric domain of signal transducing histidine kinase"/>
    <property type="match status" value="1"/>
</dbReference>
<feature type="chain" id="PRO_5045501473" description="histidine kinase" evidence="9">
    <location>
        <begin position="21"/>
        <end position="605"/>
    </location>
</feature>
<dbReference type="InterPro" id="IPR036097">
    <property type="entry name" value="HisK_dim/P_sf"/>
</dbReference>
<dbReference type="PANTHER" id="PTHR43065:SF10">
    <property type="entry name" value="PEROXIDE STRESS-ACTIVATED HISTIDINE KINASE MAK3"/>
    <property type="match status" value="1"/>
</dbReference>
<proteinExistence type="predicted"/>
<evidence type="ECO:0000256" key="3">
    <source>
        <dbReference type="ARBA" id="ARBA00022553"/>
    </source>
</evidence>
<keyword evidence="8" id="KW-0902">Two-component regulatory system</keyword>
<dbReference type="SMART" id="SM00387">
    <property type="entry name" value="HATPase_c"/>
    <property type="match status" value="1"/>
</dbReference>
<keyword evidence="3" id="KW-0597">Phosphoprotein</keyword>
<feature type="signal peptide" evidence="9">
    <location>
        <begin position="1"/>
        <end position="20"/>
    </location>
</feature>
<dbReference type="InterPro" id="IPR003661">
    <property type="entry name" value="HisK_dim/P_dom"/>
</dbReference>
<evidence type="ECO:0000256" key="7">
    <source>
        <dbReference type="ARBA" id="ARBA00022840"/>
    </source>
</evidence>
<dbReference type="SMART" id="SM00388">
    <property type="entry name" value="HisKA"/>
    <property type="match status" value="1"/>
</dbReference>
<dbReference type="InterPro" id="IPR004358">
    <property type="entry name" value="Sig_transdc_His_kin-like_C"/>
</dbReference>
<dbReference type="RefSeq" id="WP_144048140.1">
    <property type="nucleotide sequence ID" value="NZ_CP041614.1"/>
</dbReference>
<dbReference type="SUPFAM" id="SSF55874">
    <property type="entry name" value="ATPase domain of HSP90 chaperone/DNA topoisomerase II/histidine kinase"/>
    <property type="match status" value="1"/>
</dbReference>
<protein>
    <recommendedName>
        <fullName evidence="2">histidine kinase</fullName>
        <ecNumber evidence="2">2.7.13.3</ecNumber>
    </recommendedName>
</protein>
<evidence type="ECO:0000256" key="2">
    <source>
        <dbReference type="ARBA" id="ARBA00012438"/>
    </source>
</evidence>
<evidence type="ECO:0000256" key="4">
    <source>
        <dbReference type="ARBA" id="ARBA00022679"/>
    </source>
</evidence>
<dbReference type="InterPro" id="IPR005467">
    <property type="entry name" value="His_kinase_dom"/>
</dbReference>
<keyword evidence="4" id="KW-0808">Transferase</keyword>
<sequence>MLLSIRFAIFCLSLVCFSIAAQEEVPPTHAGEYIEVFKVGVLANHGVQKGVERWQETMDYLSEQVSGTRFEVVPVDFDEMSRQLLSHEIQFIVTNPGQYLNLSGHFPLSWLATMKSVKHQQTTFAIGSTIIVRADSQIYTLKDLQGKHIVASDPQALGGYQAAIGLFHKMGYTPESFFGSMRFLGFPLEPIVYQVRDRTVDAAITPFCTLEEMIDEGMVNKADFRVIHPTKPEGCDCLVSTQLYPNWSFASADTVSPKITQEIAQALYDLPADHIAAITAKNSGWTAPISQFKVIQLFKELQLKLPPPPLHETVLKWMERNKEWGISLLLLFIVSTIYHLWLEYKFREKSEYLVETERQLKDKALQVERMQSAAILGEIGSGLAHELNQPIAAITQYSEGGMMWLNSRGDGDSELYELLAKVNAQSIRAGAVVHRMRSLLKRRKTHAEALNLIDVVNNSLVLFRREFDSQSMTLTQETSGSVYPIKGDEVGLSQVLVNVIKNSLDAMSDINRVDKQICVLLDFEETKISLRVIDNGPGLQGEASELMASFCSTKDDGLGLGLAICKDVINQHKGEFTIENNSRHKGSPWEQGCVVTIMLPREIKE</sequence>
<keyword evidence="7" id="KW-0067">ATP-binding</keyword>
<accession>A0ABX5X7E3</accession>
<dbReference type="Gene3D" id="1.10.287.130">
    <property type="match status" value="1"/>
</dbReference>